<dbReference type="InterPro" id="IPR016181">
    <property type="entry name" value="Acyl_CoA_acyltransferase"/>
</dbReference>
<dbReference type="VEuPathDB" id="FungiDB:ASPNIDRAFT2_1220592"/>
<comment type="caution">
    <text evidence="3">The sequence shown here is derived from an EMBL/GenBank/DDBJ whole genome shotgun (WGS) entry which is preliminary data.</text>
</comment>
<gene>
    <name evidence="3" type="ORF">ABL_09740</name>
</gene>
<dbReference type="OrthoDB" id="512662at2759"/>
<dbReference type="GO" id="GO:0016747">
    <property type="term" value="F:acyltransferase activity, transferring groups other than amino-acyl groups"/>
    <property type="evidence" value="ECO:0007669"/>
    <property type="project" value="InterPro"/>
</dbReference>
<organism evidence="3 4">
    <name type="scientific">Aspergillus niger</name>
    <dbReference type="NCBI Taxonomy" id="5061"/>
    <lineage>
        <taxon>Eukaryota</taxon>
        <taxon>Fungi</taxon>
        <taxon>Dikarya</taxon>
        <taxon>Ascomycota</taxon>
        <taxon>Pezizomycotina</taxon>
        <taxon>Eurotiomycetes</taxon>
        <taxon>Eurotiomycetidae</taxon>
        <taxon>Eurotiales</taxon>
        <taxon>Aspergillaceae</taxon>
        <taxon>Aspergillus</taxon>
        <taxon>Aspergillus subgen. Circumdati</taxon>
    </lineage>
</organism>
<accession>A0A100ITJ8</accession>
<dbReference type="Gene3D" id="3.40.630.30">
    <property type="match status" value="1"/>
</dbReference>
<dbReference type="InterPro" id="IPR000182">
    <property type="entry name" value="GNAT_dom"/>
</dbReference>
<evidence type="ECO:0000259" key="2">
    <source>
        <dbReference type="PROSITE" id="PS51186"/>
    </source>
</evidence>
<feature type="domain" description="N-acetyltransferase" evidence="2">
    <location>
        <begin position="163"/>
        <end position="304"/>
    </location>
</feature>
<proteinExistence type="predicted"/>
<dbReference type="InterPro" id="IPR052523">
    <property type="entry name" value="Trichothecene_AcTrans"/>
</dbReference>
<feature type="region of interest" description="Disordered" evidence="1">
    <location>
        <begin position="1"/>
        <end position="22"/>
    </location>
</feature>
<dbReference type="PANTHER" id="PTHR42791:SF1">
    <property type="entry name" value="N-ACETYLTRANSFERASE DOMAIN-CONTAINING PROTEIN"/>
    <property type="match status" value="1"/>
</dbReference>
<dbReference type="VEuPathDB" id="FungiDB:M747DRAFT_364051"/>
<dbReference type="SUPFAM" id="SSF55729">
    <property type="entry name" value="Acyl-CoA N-acyltransferases (Nat)"/>
    <property type="match status" value="1"/>
</dbReference>
<dbReference type="EMBL" id="BCMY01000025">
    <property type="protein sequence ID" value="GAQ47079.1"/>
    <property type="molecule type" value="Genomic_DNA"/>
</dbReference>
<dbReference type="PANTHER" id="PTHR42791">
    <property type="entry name" value="GNAT FAMILY ACETYLTRANSFERASE"/>
    <property type="match status" value="1"/>
</dbReference>
<evidence type="ECO:0000256" key="1">
    <source>
        <dbReference type="SAM" id="MobiDB-lite"/>
    </source>
</evidence>
<dbReference type="PROSITE" id="PS51186">
    <property type="entry name" value="GNAT"/>
    <property type="match status" value="1"/>
</dbReference>
<sequence length="313" mass="35723">MLHWQSPSDDKNNSAPATDLKDTEINCNDRQSNVATLPCPRRYVQPDHLPGAFTETQRHKEPHTISAVANTITTSFAQDPLITWLRPRAPPWTKYNAEICNWQYRRVQRAVAEGIVLQSGPSYQIARCFPSRPSGSCHVGPDAKGSVAEESWSEDGDENKDAGVVALLFPPRRHQKWTLAKLVLQFKLLYLDIFCARRESGTNVQRLEIMMKIHDDTIARVKKLQRLSDLWYLEVVAVHPSLQGRSLGKKAMTWVLDHIKHEPILLECTSESNIPFYQKLGFEVVEEVELMEGGEAVKLWFMLRQVSKSEYSK</sequence>
<dbReference type="VEuPathDB" id="FungiDB:An03g05840"/>
<dbReference type="Proteomes" id="UP000068243">
    <property type="component" value="Unassembled WGS sequence"/>
</dbReference>
<dbReference type="CDD" id="cd04301">
    <property type="entry name" value="NAT_SF"/>
    <property type="match status" value="1"/>
</dbReference>
<dbReference type="Pfam" id="PF00583">
    <property type="entry name" value="Acetyltransf_1"/>
    <property type="match status" value="1"/>
</dbReference>
<reference evidence="4" key="1">
    <citation type="journal article" date="2016" name="Genome Announc.">
        <title>Draft genome sequence of Aspergillus niger strain An76.</title>
        <authorList>
            <person name="Gong W."/>
            <person name="Cheng Z."/>
            <person name="Zhang H."/>
            <person name="Liu L."/>
            <person name="Gao P."/>
            <person name="Wang L."/>
        </authorList>
    </citation>
    <scope>NUCLEOTIDE SEQUENCE [LARGE SCALE GENOMIC DNA]</scope>
    <source>
        <strain evidence="4">An76</strain>
    </source>
</reference>
<dbReference type="AlphaFoldDB" id="A0A100ITJ8"/>
<name>A0A100ITJ8_ASPNG</name>
<protein>
    <submittedName>
        <fullName evidence="3">GNAT family N-acetyltransferase</fullName>
    </submittedName>
</protein>
<dbReference type="OMA" id="WQYRRVQ"/>
<evidence type="ECO:0000313" key="4">
    <source>
        <dbReference type="Proteomes" id="UP000068243"/>
    </source>
</evidence>
<keyword evidence="3" id="KW-0808">Transferase</keyword>
<evidence type="ECO:0000313" key="3">
    <source>
        <dbReference type="EMBL" id="GAQ47079.1"/>
    </source>
</evidence>